<protein>
    <submittedName>
        <fullName evidence="1">Uncharacterized protein</fullName>
    </submittedName>
</protein>
<reference evidence="1" key="2">
    <citation type="submission" date="2020-07" db="EMBL/GenBank/DDBJ databases">
        <authorList>
            <person name="Vera ALvarez R."/>
            <person name="Arias-Moreno D.M."/>
            <person name="Jimenez-Jacinto V."/>
            <person name="Jimenez-Bremont J.F."/>
            <person name="Swaminathan K."/>
            <person name="Moose S.P."/>
            <person name="Guerrero-Gonzalez M.L."/>
            <person name="Marino-Ramirez L."/>
            <person name="Landsman D."/>
            <person name="Rodriguez-Kessler M."/>
            <person name="Delgado-Sanchez P."/>
        </authorList>
    </citation>
    <scope>NUCLEOTIDE SEQUENCE</scope>
    <source>
        <tissue evidence="1">Cladode</tissue>
    </source>
</reference>
<name>A0A7C9ED85_OPUST</name>
<evidence type="ECO:0000313" key="1">
    <source>
        <dbReference type="EMBL" id="MBA4664940.1"/>
    </source>
</evidence>
<organism evidence="1">
    <name type="scientific">Opuntia streptacantha</name>
    <name type="common">Prickly pear cactus</name>
    <name type="synonym">Opuntia cardona</name>
    <dbReference type="NCBI Taxonomy" id="393608"/>
    <lineage>
        <taxon>Eukaryota</taxon>
        <taxon>Viridiplantae</taxon>
        <taxon>Streptophyta</taxon>
        <taxon>Embryophyta</taxon>
        <taxon>Tracheophyta</taxon>
        <taxon>Spermatophyta</taxon>
        <taxon>Magnoliopsida</taxon>
        <taxon>eudicotyledons</taxon>
        <taxon>Gunneridae</taxon>
        <taxon>Pentapetalae</taxon>
        <taxon>Caryophyllales</taxon>
        <taxon>Cactineae</taxon>
        <taxon>Cactaceae</taxon>
        <taxon>Opuntioideae</taxon>
        <taxon>Opuntia</taxon>
    </lineage>
</organism>
<accession>A0A7C9ED85</accession>
<dbReference type="AlphaFoldDB" id="A0A7C9ED85"/>
<reference evidence="1" key="1">
    <citation type="journal article" date="2013" name="J. Plant Res.">
        <title>Effect of fungi and light on seed germination of three Opuntia species from semiarid lands of central Mexico.</title>
        <authorList>
            <person name="Delgado-Sanchez P."/>
            <person name="Jimenez-Bremont J.F."/>
            <person name="Guerrero-Gonzalez Mde L."/>
            <person name="Flores J."/>
        </authorList>
    </citation>
    <scope>NUCLEOTIDE SEQUENCE</scope>
    <source>
        <tissue evidence="1">Cladode</tissue>
    </source>
</reference>
<dbReference type="EMBL" id="GISG01225668">
    <property type="protein sequence ID" value="MBA4664940.1"/>
    <property type="molecule type" value="Transcribed_RNA"/>
</dbReference>
<sequence length="129" mass="14446">MLASPLTHACPHPCAHPFLHSRNCKLLLSSSALARYKPLKNPSLHLLLRRSCNGRRFNFRVSAETHVADSDTEPPHDALQPYSVKIPVGDRHICEKPWSSASSDFPVKTRTSHGDVMTEKPEKEAALLW</sequence>
<proteinExistence type="predicted"/>